<reference evidence="2" key="1">
    <citation type="submission" date="2016-10" db="EMBL/GenBank/DDBJ databases">
        <authorList>
            <person name="Varghese N."/>
            <person name="Submissions S."/>
        </authorList>
    </citation>
    <scope>NUCLEOTIDE SEQUENCE [LARGE SCALE GENOMIC DNA]</scope>
    <source>
        <strain evidence="2">DSM 8415</strain>
    </source>
</reference>
<dbReference type="EMBL" id="FMYU01000015">
    <property type="protein sequence ID" value="SDD00925.1"/>
    <property type="molecule type" value="Genomic_DNA"/>
</dbReference>
<dbReference type="GO" id="GO:0008270">
    <property type="term" value="F:zinc ion binding"/>
    <property type="evidence" value="ECO:0007669"/>
    <property type="project" value="UniProtKB-KW"/>
</dbReference>
<dbReference type="Proteomes" id="UP000199411">
    <property type="component" value="Unassembled WGS sequence"/>
</dbReference>
<organism evidence="1 2">
    <name type="scientific">Desulfurella multipotens</name>
    <dbReference type="NCBI Taxonomy" id="79269"/>
    <lineage>
        <taxon>Bacteria</taxon>
        <taxon>Pseudomonadati</taxon>
        <taxon>Campylobacterota</taxon>
        <taxon>Desulfurellia</taxon>
        <taxon>Desulfurellales</taxon>
        <taxon>Desulfurellaceae</taxon>
        <taxon>Desulfurella</taxon>
    </lineage>
</organism>
<dbReference type="RefSeq" id="WP_092129686.1">
    <property type="nucleotide sequence ID" value="NZ_FMYU01000015.1"/>
</dbReference>
<gene>
    <name evidence="1" type="ORF">SAMN05660835_01753</name>
</gene>
<keyword evidence="2" id="KW-1185">Reference proteome</keyword>
<protein>
    <submittedName>
        <fullName evidence="1">Formylmethanofuran dehydrogenase subunit E</fullName>
    </submittedName>
</protein>
<evidence type="ECO:0000313" key="1">
    <source>
        <dbReference type="EMBL" id="SDD00925.1"/>
    </source>
</evidence>
<accession>A0A1G6RA19</accession>
<proteinExistence type="predicted"/>
<name>A0A1G6RA19_9BACT</name>
<dbReference type="AlphaFoldDB" id="A0A1G6RA19"/>
<evidence type="ECO:0000313" key="2">
    <source>
        <dbReference type="Proteomes" id="UP000199411"/>
    </source>
</evidence>
<dbReference type="Gene3D" id="1.10.3320.10">
    <property type="entry name" value="pa2218 like domain"/>
    <property type="match status" value="1"/>
</dbReference>
<sequence length="113" mass="12786">MHIKTQKALKVKVKPEIIKSALGSSYVKDYRSKGINASSIPTSVSYALFRKVFELYNNNLLIDAQGPFDYPSKEEAITFNYEICQVCSDAVAQNYIKIEDGKKVCIECAHFIR</sequence>
<dbReference type="OrthoDB" id="9804309at2"/>
<dbReference type="InterPro" id="IPR023288">
    <property type="entry name" value="Pa2218-like_dom_sf"/>
</dbReference>